<dbReference type="RefSeq" id="WP_136410610.1">
    <property type="nucleotide sequence ID" value="NZ_CP039393.1"/>
</dbReference>
<name>A0A4P7VLC2_9BACT</name>
<dbReference type="OrthoDB" id="1083265at2"/>
<protein>
    <recommendedName>
        <fullName evidence="3">WG repeat-containing protein</fullName>
    </recommendedName>
</protein>
<organism evidence="1 2">
    <name type="scientific">Muribaculum gordoncarteri</name>
    <dbReference type="NCBI Taxonomy" id="2530390"/>
    <lineage>
        <taxon>Bacteria</taxon>
        <taxon>Pseudomonadati</taxon>
        <taxon>Bacteroidota</taxon>
        <taxon>Bacteroidia</taxon>
        <taxon>Bacteroidales</taxon>
        <taxon>Muribaculaceae</taxon>
        <taxon>Muribaculum</taxon>
    </lineage>
</organism>
<evidence type="ECO:0000313" key="2">
    <source>
        <dbReference type="Proteomes" id="UP000297031"/>
    </source>
</evidence>
<dbReference type="EMBL" id="CP039393">
    <property type="protein sequence ID" value="QCD36054.1"/>
    <property type="molecule type" value="Genomic_DNA"/>
</dbReference>
<sequence>MKKYCQFFGHYKWGDLGQTFHDRDYYRYIFNIIFHQAEYRVKRDISDCFYDKVDDFAFCGSYEKWDKSGALSTTYLFAIIVDKKVGVIDQNMNQLIAPEYEELITPIESDGIFVLKDSNKNWGAINAITGQIIIEFGKYPYIWGFDHNHTLVCYDYESDNTENTKRFIIDNQGRIIKSSTKYFTIFPFYNNGSKFIVVKTKKDDLSGCMIINRNINLLDKENPNHWYHPDLETVKPPLNYSQNYYGAVPYDKMDAYEDDPDALWNTD</sequence>
<evidence type="ECO:0008006" key="3">
    <source>
        <dbReference type="Google" id="ProtNLM"/>
    </source>
</evidence>
<gene>
    <name evidence="1" type="ORF">E7746_09255</name>
</gene>
<evidence type="ECO:0000313" key="1">
    <source>
        <dbReference type="EMBL" id="QCD36054.1"/>
    </source>
</evidence>
<dbReference type="KEGG" id="mgod:E7746_09255"/>
<dbReference type="Proteomes" id="UP000297031">
    <property type="component" value="Chromosome"/>
</dbReference>
<reference evidence="1 2" key="1">
    <citation type="submission" date="2019-02" db="EMBL/GenBank/DDBJ databases">
        <title>Isolation and identification of novel species under the genus Muribaculum.</title>
        <authorList>
            <person name="Miyake S."/>
            <person name="Ding Y."/>
            <person name="Low A."/>
            <person name="Soh M."/>
            <person name="Seedorf H."/>
        </authorList>
    </citation>
    <scope>NUCLEOTIDE SEQUENCE [LARGE SCALE GENOMIC DNA]</scope>
    <source>
        <strain evidence="1 2">TLL-A4</strain>
    </source>
</reference>
<accession>A0A4P7VLC2</accession>
<proteinExistence type="predicted"/>
<dbReference type="AlphaFoldDB" id="A0A4P7VLC2"/>
<keyword evidence="2" id="KW-1185">Reference proteome</keyword>